<evidence type="ECO:0000256" key="2">
    <source>
        <dbReference type="ARBA" id="ARBA00022679"/>
    </source>
</evidence>
<dbReference type="InterPro" id="IPR029063">
    <property type="entry name" value="SAM-dependent_MTases_sf"/>
</dbReference>
<dbReference type="Proteomes" id="UP001303587">
    <property type="component" value="Chromosome"/>
</dbReference>
<dbReference type="Gene3D" id="3.40.50.150">
    <property type="entry name" value="Vaccinia Virus protein VP39"/>
    <property type="match status" value="2"/>
</dbReference>
<evidence type="ECO:0000313" key="4">
    <source>
        <dbReference type="EMBL" id="WNY26162.1"/>
    </source>
</evidence>
<gene>
    <name evidence="4" type="ORF">MsAc7_17350</name>
</gene>
<dbReference type="SUPFAM" id="SSF53335">
    <property type="entry name" value="S-adenosyl-L-methionine-dependent methyltransferases"/>
    <property type="match status" value="1"/>
</dbReference>
<dbReference type="GO" id="GO:0043565">
    <property type="term" value="F:sequence-specific DNA binding"/>
    <property type="evidence" value="ECO:0007669"/>
    <property type="project" value="TreeGrafter"/>
</dbReference>
<organism evidence="4 5">
    <name type="scientific">Methanolapillus millepedarum</name>
    <dbReference type="NCBI Taxonomy" id="3028296"/>
    <lineage>
        <taxon>Archaea</taxon>
        <taxon>Methanobacteriati</taxon>
        <taxon>Methanobacteriota</taxon>
        <taxon>Stenosarchaea group</taxon>
        <taxon>Methanomicrobia</taxon>
        <taxon>Methanosarcinales</taxon>
        <taxon>Methanosarcinaceae</taxon>
        <taxon>Methanolapillus</taxon>
    </lineage>
</organism>
<dbReference type="PANTHER" id="PTHR30481">
    <property type="entry name" value="DNA ADENINE METHYLASE"/>
    <property type="match status" value="1"/>
</dbReference>
<dbReference type="Pfam" id="PF02086">
    <property type="entry name" value="MethyltransfD12"/>
    <property type="match status" value="1"/>
</dbReference>
<dbReference type="AlphaFoldDB" id="A0AA96VGL5"/>
<keyword evidence="5" id="KW-1185">Reference proteome</keyword>
<dbReference type="InterPro" id="IPR012263">
    <property type="entry name" value="M_m6A_EcoRV"/>
</dbReference>
<dbReference type="GO" id="GO:0032259">
    <property type="term" value="P:methylation"/>
    <property type="evidence" value="ECO:0007669"/>
    <property type="project" value="UniProtKB-KW"/>
</dbReference>
<dbReference type="GeneID" id="89230830"/>
<dbReference type="RefSeq" id="WP_338102493.1">
    <property type="nucleotide sequence ID" value="NZ_CP131060.1"/>
</dbReference>
<protein>
    <recommendedName>
        <fullName evidence="6">Site-specific DNA-methyltransferase (adenine-specific)</fullName>
    </recommendedName>
</protein>
<dbReference type="GO" id="GO:1904047">
    <property type="term" value="F:S-adenosyl-L-methionine binding"/>
    <property type="evidence" value="ECO:0007669"/>
    <property type="project" value="TreeGrafter"/>
</dbReference>
<evidence type="ECO:0000313" key="5">
    <source>
        <dbReference type="Proteomes" id="UP001303587"/>
    </source>
</evidence>
<keyword evidence="2" id="KW-0808">Transferase</keyword>
<sequence length="284" mass="32917">MVAYLQTRMGDLELKRLSPLNWIGGKSSHLDFIFSNFPSEHLHFIDVFGGSGAVLLNKQPSQIETYNDINENLVSYFRMMRDRPDELSRRIQLTPYSRREFENCIRILKNPSSPEIEKARAFFTVANQSFHQNVSCLGTGSWKVCINDVAGGTSSAVSKYHSKIKMLPAVSDRLKNVQIECADFRKIIKRYDSETSFFYVDPPYPHESRAKRDLYEFEMNREQHIELLDMLNSMEGGALVSTYQNDLYDSELKNWIKIIGQEKRLPSSSKGRKESEILFRNYDI</sequence>
<name>A0AA96VGL5_9EURY</name>
<accession>A0AA96VGL5</accession>
<evidence type="ECO:0000256" key="3">
    <source>
        <dbReference type="ARBA" id="ARBA00022691"/>
    </source>
</evidence>
<dbReference type="GO" id="GO:0009307">
    <property type="term" value="P:DNA restriction-modification system"/>
    <property type="evidence" value="ECO:0007669"/>
    <property type="project" value="InterPro"/>
</dbReference>
<dbReference type="EMBL" id="CP131060">
    <property type="protein sequence ID" value="WNY26162.1"/>
    <property type="molecule type" value="Genomic_DNA"/>
</dbReference>
<reference evidence="4 5" key="1">
    <citation type="submission" date="2023-07" db="EMBL/GenBank/DDBJ databases">
        <title>Closed genoem sequence of Methanosarcinaceae archaeon Ac7.</title>
        <authorList>
            <person name="Poehlein A."/>
            <person name="Protasov E."/>
            <person name="Platt K."/>
            <person name="Reeh H."/>
            <person name="Daniel R."/>
            <person name="Brune A."/>
        </authorList>
    </citation>
    <scope>NUCLEOTIDE SEQUENCE [LARGE SCALE GENOMIC DNA]</scope>
    <source>
        <strain evidence="4 5">Ac7</strain>
    </source>
</reference>
<dbReference type="PIRSF" id="PIRSF000398">
    <property type="entry name" value="M_m6A_EcoRV"/>
    <property type="match status" value="1"/>
</dbReference>
<keyword evidence="1" id="KW-0489">Methyltransferase</keyword>
<proteinExistence type="predicted"/>
<evidence type="ECO:0008006" key="6">
    <source>
        <dbReference type="Google" id="ProtNLM"/>
    </source>
</evidence>
<dbReference type="PANTHER" id="PTHR30481:SF4">
    <property type="entry name" value="SITE-SPECIFIC DNA-METHYLTRANSFERASE (ADENINE-SPECIFIC)"/>
    <property type="match status" value="1"/>
</dbReference>
<dbReference type="PRINTS" id="PR00505">
    <property type="entry name" value="D12N6MTFRASE"/>
</dbReference>
<dbReference type="GO" id="GO:0006298">
    <property type="term" value="P:mismatch repair"/>
    <property type="evidence" value="ECO:0007669"/>
    <property type="project" value="TreeGrafter"/>
</dbReference>
<evidence type="ECO:0000256" key="1">
    <source>
        <dbReference type="ARBA" id="ARBA00022603"/>
    </source>
</evidence>
<keyword evidence="3" id="KW-0949">S-adenosyl-L-methionine</keyword>
<dbReference type="GO" id="GO:0009007">
    <property type="term" value="F:site-specific DNA-methyltransferase (adenine-specific) activity"/>
    <property type="evidence" value="ECO:0007669"/>
    <property type="project" value="UniProtKB-EC"/>
</dbReference>
<dbReference type="InterPro" id="IPR012327">
    <property type="entry name" value="MeTrfase_D12"/>
</dbReference>